<dbReference type="AlphaFoldDB" id="A0A5Q0BER4"/>
<proteinExistence type="predicted"/>
<accession>A0A5Q0BER4</accession>
<gene>
    <name evidence="2" type="ORF">F6R98_02435</name>
</gene>
<feature type="signal peptide" evidence="1">
    <location>
        <begin position="1"/>
        <end position="19"/>
    </location>
</feature>
<dbReference type="SUPFAM" id="SSF50630">
    <property type="entry name" value="Acid proteases"/>
    <property type="match status" value="1"/>
</dbReference>
<name>A0A5Q0BER4_9GAMM</name>
<evidence type="ECO:0000313" key="2">
    <source>
        <dbReference type="EMBL" id="QFY41622.1"/>
    </source>
</evidence>
<dbReference type="Gene3D" id="2.40.70.10">
    <property type="entry name" value="Acid Proteases"/>
    <property type="match status" value="1"/>
</dbReference>
<evidence type="ECO:0000256" key="1">
    <source>
        <dbReference type="SAM" id="SignalP"/>
    </source>
</evidence>
<feature type="chain" id="PRO_5025016257" description="Clan AA aspartic protease" evidence="1">
    <location>
        <begin position="20"/>
        <end position="167"/>
    </location>
</feature>
<dbReference type="GO" id="GO:0006508">
    <property type="term" value="P:proteolysis"/>
    <property type="evidence" value="ECO:0007669"/>
    <property type="project" value="InterPro"/>
</dbReference>
<keyword evidence="3" id="KW-1185">Reference proteome</keyword>
<organism evidence="2 3">
    <name type="scientific">Candidatus Methylospira mobilis</name>
    <dbReference type="NCBI Taxonomy" id="1808979"/>
    <lineage>
        <taxon>Bacteria</taxon>
        <taxon>Pseudomonadati</taxon>
        <taxon>Pseudomonadota</taxon>
        <taxon>Gammaproteobacteria</taxon>
        <taxon>Methylococcales</taxon>
        <taxon>Methylococcaceae</taxon>
        <taxon>Candidatus Methylospira</taxon>
    </lineage>
</organism>
<dbReference type="RefSeq" id="WP_153247605.1">
    <property type="nucleotide sequence ID" value="NZ_CP044205.1"/>
</dbReference>
<dbReference type="KEGG" id="mmob:F6R98_02435"/>
<dbReference type="CDD" id="cd05483">
    <property type="entry name" value="retropepsin_like_bacteria"/>
    <property type="match status" value="1"/>
</dbReference>
<sequence>MKRLILMIACVLPFGLGFAGEADKHIAMRQSDAGTFYVPVHLKGGSSTDFLIDTGSSHTVINENTLAVLKENGAAKYAYDIKGVMADGSIKMVSVYLIQSIDIGHHCILNNVEAAVFPGESRQILGLSTLSKTSSFMFTMSPPSLLLSNCQGNISADNAPTKVSALQ</sequence>
<dbReference type="InterPro" id="IPR021109">
    <property type="entry name" value="Peptidase_aspartic_dom_sf"/>
</dbReference>
<keyword evidence="1" id="KW-0732">Signal</keyword>
<dbReference type="InterPro" id="IPR001969">
    <property type="entry name" value="Aspartic_peptidase_AS"/>
</dbReference>
<dbReference type="InterPro" id="IPR034122">
    <property type="entry name" value="Retropepsin-like_bacterial"/>
</dbReference>
<dbReference type="EMBL" id="CP044205">
    <property type="protein sequence ID" value="QFY41622.1"/>
    <property type="molecule type" value="Genomic_DNA"/>
</dbReference>
<dbReference type="Proteomes" id="UP000325755">
    <property type="component" value="Chromosome"/>
</dbReference>
<dbReference type="GO" id="GO:0004190">
    <property type="term" value="F:aspartic-type endopeptidase activity"/>
    <property type="evidence" value="ECO:0007669"/>
    <property type="project" value="InterPro"/>
</dbReference>
<dbReference type="PROSITE" id="PS00141">
    <property type="entry name" value="ASP_PROTEASE"/>
    <property type="match status" value="1"/>
</dbReference>
<reference evidence="2 3" key="1">
    <citation type="submission" date="2019-09" db="EMBL/GenBank/DDBJ databases">
        <title>Ecophysiology of the spiral-shaped methanotroph Methylospira mobilis as revealed by the complete genome sequence.</title>
        <authorList>
            <person name="Oshkin I.Y."/>
            <person name="Dedysh S.N."/>
            <person name="Miroshnikov K."/>
            <person name="Danilova O.V."/>
            <person name="Hakobyan A."/>
            <person name="Liesack W."/>
        </authorList>
    </citation>
    <scope>NUCLEOTIDE SEQUENCE [LARGE SCALE GENOMIC DNA]</scope>
    <source>
        <strain evidence="2 3">Shm1</strain>
    </source>
</reference>
<evidence type="ECO:0008006" key="4">
    <source>
        <dbReference type="Google" id="ProtNLM"/>
    </source>
</evidence>
<evidence type="ECO:0000313" key="3">
    <source>
        <dbReference type="Proteomes" id="UP000325755"/>
    </source>
</evidence>
<protein>
    <recommendedName>
        <fullName evidence="4">Clan AA aspartic protease</fullName>
    </recommendedName>
</protein>
<dbReference type="OrthoDB" id="9179511at2"/>
<dbReference type="InParanoid" id="A0A5Q0BER4"/>
<dbReference type="Pfam" id="PF13650">
    <property type="entry name" value="Asp_protease_2"/>
    <property type="match status" value="1"/>
</dbReference>